<name>A0ABT7SR67_9GAMM</name>
<keyword evidence="3" id="KW-0862">Zinc</keyword>
<keyword evidence="5" id="KW-0238">DNA-binding</keyword>
<dbReference type="InterPro" id="IPR043135">
    <property type="entry name" value="Fur_C"/>
</dbReference>
<keyword evidence="4" id="KW-0805">Transcription regulation</keyword>
<dbReference type="SUPFAM" id="SSF46785">
    <property type="entry name" value="Winged helix' DNA-binding domain"/>
    <property type="match status" value="1"/>
</dbReference>
<dbReference type="Gene3D" id="1.10.10.10">
    <property type="entry name" value="Winged helix-like DNA-binding domain superfamily/Winged helix DNA-binding domain"/>
    <property type="match status" value="1"/>
</dbReference>
<comment type="caution">
    <text evidence="7">The sequence shown here is derived from an EMBL/GenBank/DDBJ whole genome shotgun (WGS) entry which is preliminary data.</text>
</comment>
<evidence type="ECO:0000256" key="4">
    <source>
        <dbReference type="ARBA" id="ARBA00023015"/>
    </source>
</evidence>
<gene>
    <name evidence="7" type="ORF">QEZ41_10425</name>
</gene>
<dbReference type="RefSeq" id="WP_289411477.1">
    <property type="nucleotide sequence ID" value="NZ_JAUCDY010000014.1"/>
</dbReference>
<evidence type="ECO:0000313" key="7">
    <source>
        <dbReference type="EMBL" id="MDM7858682.1"/>
    </source>
</evidence>
<evidence type="ECO:0000256" key="2">
    <source>
        <dbReference type="ARBA" id="ARBA00022491"/>
    </source>
</evidence>
<evidence type="ECO:0000256" key="1">
    <source>
        <dbReference type="ARBA" id="ARBA00007957"/>
    </source>
</evidence>
<dbReference type="Pfam" id="PF01475">
    <property type="entry name" value="FUR"/>
    <property type="match status" value="1"/>
</dbReference>
<dbReference type="EMBL" id="JAUCDY010000014">
    <property type="protein sequence ID" value="MDM7858682.1"/>
    <property type="molecule type" value="Genomic_DNA"/>
</dbReference>
<organism evidence="7 8">
    <name type="scientific">Thiopseudomonas acetoxidans</name>
    <dbReference type="NCBI Taxonomy" id="3041622"/>
    <lineage>
        <taxon>Bacteria</taxon>
        <taxon>Pseudomonadati</taxon>
        <taxon>Pseudomonadota</taxon>
        <taxon>Gammaproteobacteria</taxon>
        <taxon>Pseudomonadales</taxon>
        <taxon>Pseudomonadaceae</taxon>
        <taxon>Thiopseudomonas</taxon>
    </lineage>
</organism>
<keyword evidence="6" id="KW-0804">Transcription</keyword>
<evidence type="ECO:0000256" key="3">
    <source>
        <dbReference type="ARBA" id="ARBA00022833"/>
    </source>
</evidence>
<dbReference type="InterPro" id="IPR036388">
    <property type="entry name" value="WH-like_DNA-bd_sf"/>
</dbReference>
<protein>
    <submittedName>
        <fullName evidence="7">Fur family transcriptional regulator</fullName>
    </submittedName>
</protein>
<dbReference type="PANTHER" id="PTHR33202:SF6">
    <property type="entry name" value="ZINC UPTAKE REGULATION PROTEIN"/>
    <property type="match status" value="1"/>
</dbReference>
<keyword evidence="8" id="KW-1185">Reference proteome</keyword>
<dbReference type="PANTHER" id="PTHR33202">
    <property type="entry name" value="ZINC UPTAKE REGULATION PROTEIN"/>
    <property type="match status" value="1"/>
</dbReference>
<proteinExistence type="inferred from homology"/>
<accession>A0ABT7SR67</accession>
<reference evidence="7 8" key="1">
    <citation type="submission" date="2023-06" db="EMBL/GenBank/DDBJ databases">
        <title>Thiopseudomonas sp. CY1220 draft genome sequence.</title>
        <authorList>
            <person name="Zhao G."/>
            <person name="An M."/>
        </authorList>
    </citation>
    <scope>NUCLEOTIDE SEQUENCE [LARGE SCALE GENOMIC DNA]</scope>
    <source>
        <strain evidence="7 8">CY1220</strain>
    </source>
</reference>
<dbReference type="InterPro" id="IPR002481">
    <property type="entry name" value="FUR"/>
</dbReference>
<evidence type="ECO:0000313" key="8">
    <source>
        <dbReference type="Proteomes" id="UP001241056"/>
    </source>
</evidence>
<sequence length="161" mass="17910">MQKKYSLCVASGHQQCIDDALNIAQVMCDEEQLRLTPLRKRVLELVWQSHQPMGAYDILAQLTSEEGRPAAPPTVYRALDFLLEHGLIHRIASLNAFIGCAYPQQPHQAQFLICRLCRFARELPHSAIDAAIADEAHKAGFTVEGQVIEVFGLCAPCQAEL</sequence>
<dbReference type="InterPro" id="IPR036390">
    <property type="entry name" value="WH_DNA-bd_sf"/>
</dbReference>
<keyword evidence="2" id="KW-0678">Repressor</keyword>
<comment type="similarity">
    <text evidence="1">Belongs to the Fur family.</text>
</comment>
<evidence type="ECO:0000256" key="6">
    <source>
        <dbReference type="ARBA" id="ARBA00023163"/>
    </source>
</evidence>
<evidence type="ECO:0000256" key="5">
    <source>
        <dbReference type="ARBA" id="ARBA00023125"/>
    </source>
</evidence>
<dbReference type="Proteomes" id="UP001241056">
    <property type="component" value="Unassembled WGS sequence"/>
</dbReference>
<dbReference type="Gene3D" id="3.30.1490.190">
    <property type="match status" value="1"/>
</dbReference>